<evidence type="ECO:0000313" key="1">
    <source>
        <dbReference type="EMBL" id="MCI38145.1"/>
    </source>
</evidence>
<comment type="caution">
    <text evidence="1">The sequence shown here is derived from an EMBL/GenBank/DDBJ whole genome shotgun (WGS) entry which is preliminary data.</text>
</comment>
<protein>
    <submittedName>
        <fullName evidence="1">Uncharacterized protein</fullName>
    </submittedName>
</protein>
<proteinExistence type="predicted"/>
<name>A0A392RRD3_9FABA</name>
<dbReference type="AlphaFoldDB" id="A0A392RRD3"/>
<feature type="non-terminal residue" evidence="1">
    <location>
        <position position="1"/>
    </location>
</feature>
<evidence type="ECO:0000313" key="2">
    <source>
        <dbReference type="Proteomes" id="UP000265520"/>
    </source>
</evidence>
<dbReference type="Proteomes" id="UP000265520">
    <property type="component" value="Unassembled WGS sequence"/>
</dbReference>
<organism evidence="1 2">
    <name type="scientific">Trifolium medium</name>
    <dbReference type="NCBI Taxonomy" id="97028"/>
    <lineage>
        <taxon>Eukaryota</taxon>
        <taxon>Viridiplantae</taxon>
        <taxon>Streptophyta</taxon>
        <taxon>Embryophyta</taxon>
        <taxon>Tracheophyta</taxon>
        <taxon>Spermatophyta</taxon>
        <taxon>Magnoliopsida</taxon>
        <taxon>eudicotyledons</taxon>
        <taxon>Gunneridae</taxon>
        <taxon>Pentapetalae</taxon>
        <taxon>rosids</taxon>
        <taxon>fabids</taxon>
        <taxon>Fabales</taxon>
        <taxon>Fabaceae</taxon>
        <taxon>Papilionoideae</taxon>
        <taxon>50 kb inversion clade</taxon>
        <taxon>NPAAA clade</taxon>
        <taxon>Hologalegina</taxon>
        <taxon>IRL clade</taxon>
        <taxon>Trifolieae</taxon>
        <taxon>Trifolium</taxon>
    </lineage>
</organism>
<dbReference type="EMBL" id="LXQA010252504">
    <property type="protein sequence ID" value="MCI38145.1"/>
    <property type="molecule type" value="Genomic_DNA"/>
</dbReference>
<accession>A0A392RRD3</accession>
<reference evidence="1 2" key="1">
    <citation type="journal article" date="2018" name="Front. Plant Sci.">
        <title>Red Clover (Trifolium pratense) and Zigzag Clover (T. medium) - A Picture of Genomic Similarities and Differences.</title>
        <authorList>
            <person name="Dluhosova J."/>
            <person name="Istvanek J."/>
            <person name="Nedelnik J."/>
            <person name="Repkova J."/>
        </authorList>
    </citation>
    <scope>NUCLEOTIDE SEQUENCE [LARGE SCALE GENOMIC DNA]</scope>
    <source>
        <strain evidence="2">cv. 10/8</strain>
        <tissue evidence="1">Leaf</tissue>
    </source>
</reference>
<keyword evidence="2" id="KW-1185">Reference proteome</keyword>
<sequence length="52" mass="5637">GGVLVVTCSNFKMHQPLGAQRSNQSLLCLAVKQNMLQDPWLLSSKLAAITPK</sequence>